<dbReference type="EMBL" id="SOEB01000003">
    <property type="protein sequence ID" value="TDX32504.1"/>
    <property type="molecule type" value="Genomic_DNA"/>
</dbReference>
<dbReference type="Gene3D" id="3.10.450.40">
    <property type="match status" value="1"/>
</dbReference>
<comment type="caution">
    <text evidence="2">The sequence shown here is derived from an EMBL/GenBank/DDBJ whole genome shotgun (WGS) entry which is preliminary data.</text>
</comment>
<dbReference type="RefSeq" id="WP_134077169.1">
    <property type="nucleotide sequence ID" value="NZ_SOEB01000003.1"/>
</dbReference>
<gene>
    <name evidence="2" type="ORF">EV657_10373</name>
</gene>
<evidence type="ECO:0000313" key="3">
    <source>
        <dbReference type="Proteomes" id="UP000295484"/>
    </source>
</evidence>
<reference evidence="2 3" key="1">
    <citation type="submission" date="2019-03" db="EMBL/GenBank/DDBJ databases">
        <title>Genomic Encyclopedia of Type Strains, Phase IV (KMG-IV): sequencing the most valuable type-strain genomes for metagenomic binning, comparative biology and taxonomic classification.</title>
        <authorList>
            <person name="Goeker M."/>
        </authorList>
    </citation>
    <scope>NUCLEOTIDE SEQUENCE [LARGE SCALE GENOMIC DNA]</scope>
    <source>
        <strain evidence="2 3">JA181</strain>
    </source>
</reference>
<evidence type="ECO:0000259" key="1">
    <source>
        <dbReference type="Pfam" id="PF04965"/>
    </source>
</evidence>
<dbReference type="InterPro" id="IPR007048">
    <property type="entry name" value="IraD/Gp25-like"/>
</dbReference>
<feature type="domain" description="IraD/Gp25-like" evidence="1">
    <location>
        <begin position="31"/>
        <end position="120"/>
    </location>
</feature>
<evidence type="ECO:0000313" key="2">
    <source>
        <dbReference type="EMBL" id="TDX32504.1"/>
    </source>
</evidence>
<dbReference type="Pfam" id="PF04965">
    <property type="entry name" value="GPW_gp25"/>
    <property type="match status" value="1"/>
</dbReference>
<proteinExistence type="predicted"/>
<dbReference type="Proteomes" id="UP000295484">
    <property type="component" value="Unassembled WGS sequence"/>
</dbReference>
<name>A0A4R8G8B6_9RHOB</name>
<protein>
    <recommendedName>
        <fullName evidence="1">IraD/Gp25-like domain-containing protein</fullName>
    </recommendedName>
</protein>
<sequence>MEWGDPGFLGRGWAFPPDFDPAEGGARMVEAVEDIDQSLRILFETRPGERVMHPTYGCRIHDLVFEPMTAATARAVETAIARAILFFEARITLREVRVSFENWAEGRMSVFLDYEVERTNTRHNVVFPFYAQEGTLVTGTPVAT</sequence>
<organism evidence="2 3">
    <name type="scientific">Rhodovulum visakhapatnamense</name>
    <dbReference type="NCBI Taxonomy" id="364297"/>
    <lineage>
        <taxon>Bacteria</taxon>
        <taxon>Pseudomonadati</taxon>
        <taxon>Pseudomonadota</taxon>
        <taxon>Alphaproteobacteria</taxon>
        <taxon>Rhodobacterales</taxon>
        <taxon>Paracoccaceae</taxon>
        <taxon>Rhodovulum</taxon>
    </lineage>
</organism>
<dbReference type="SUPFAM" id="SSF160719">
    <property type="entry name" value="gpW/gp25-like"/>
    <property type="match status" value="1"/>
</dbReference>
<accession>A0A4R8G8B6</accession>
<dbReference type="AlphaFoldDB" id="A0A4R8G8B6"/>